<dbReference type="RefSeq" id="WP_194451541.1">
    <property type="nucleotide sequence ID" value="NZ_CP063849.1"/>
</dbReference>
<evidence type="ECO:0000313" key="1">
    <source>
        <dbReference type="EMBL" id="QOY89878.1"/>
    </source>
</evidence>
<name>A0A7S7NUB5_PALFE</name>
<evidence type="ECO:0000313" key="2">
    <source>
        <dbReference type="Proteomes" id="UP000593892"/>
    </source>
</evidence>
<dbReference type="KEGG" id="pfer:IRI77_07965"/>
<keyword evidence="2" id="KW-1185">Reference proteome</keyword>
<protein>
    <recommendedName>
        <fullName evidence="3">TolB N-terminal domain-containing protein</fullName>
    </recommendedName>
</protein>
<organism evidence="1 2">
    <name type="scientific">Paludibaculum fermentans</name>
    <dbReference type="NCBI Taxonomy" id="1473598"/>
    <lineage>
        <taxon>Bacteria</taxon>
        <taxon>Pseudomonadati</taxon>
        <taxon>Acidobacteriota</taxon>
        <taxon>Terriglobia</taxon>
        <taxon>Bryobacterales</taxon>
        <taxon>Bryobacteraceae</taxon>
        <taxon>Paludibaculum</taxon>
    </lineage>
</organism>
<proteinExistence type="predicted"/>
<sequence>MPPREEEVRAALTRILASPRFAGAEKLSRFLSFIVETTLAGAGAEIKEYLIALEVYQRPESYNPRVDSIVRVEASRLRTRLSEYYAAEGQTETIRISLSKGRYVPDFERRPAAPPAPEAPFPAPVPSKRSWRWAALAAMVAVCGASFAGWHFWRANEHSRDLGRAIAVLPFEDFSEESGNGRFAAGLAVEIADRLGQAGGLQVAGRTSADRYKGKSDSIHSIGQQLGVGSVLEGSVRREGDRLRITAHLASTRDGFHLWSATYDRTARDPLAIQAEVAKLIETEVRARLLEETTKAARGDGKAEAVRLSREGWDRLTNGTMDSMLDSRGDAGVPGGMFAQVTESIRLFDRAVALDAECASAYAGLAAAWLGAAEFDDQAIQHVRPAAERALALDEQSPQAHFALGYLKFFHEWDFPGAREEFLRTLESRPRDALATRLYADAATLTGDLELPLARLRAFAATDRDALAIHAEIGILLYHLRRFEELAAYSAGVQRDHPNFALSYWLGGLANEQLGRLQLAEAGFRKCLELSPGDLRGSLALAHILARTGRAKEAHKLIDELEYGQNRTIRPYGAALVAVGQGDQAGTLEQLERAFQQHYSGLAFMKVDPRFDAVRSNPRFTGMLRKLRL</sequence>
<reference evidence="1 2" key="1">
    <citation type="submission" date="2020-10" db="EMBL/GenBank/DDBJ databases">
        <title>Complete genome sequence of Paludibaculum fermentans P105T, a facultatively anaerobic acidobacterium capable of dissimilatory Fe(III) reduction.</title>
        <authorList>
            <person name="Dedysh S.N."/>
            <person name="Beletsky A.V."/>
            <person name="Kulichevskaya I.S."/>
            <person name="Mardanov A.V."/>
            <person name="Ravin N.V."/>
        </authorList>
    </citation>
    <scope>NUCLEOTIDE SEQUENCE [LARGE SCALE GENOMIC DNA]</scope>
    <source>
        <strain evidence="1 2">P105</strain>
    </source>
</reference>
<evidence type="ECO:0008006" key="3">
    <source>
        <dbReference type="Google" id="ProtNLM"/>
    </source>
</evidence>
<gene>
    <name evidence="1" type="ORF">IRI77_07965</name>
</gene>
<dbReference type="AlphaFoldDB" id="A0A7S7NUB5"/>
<dbReference type="Gene3D" id="1.25.40.10">
    <property type="entry name" value="Tetratricopeptide repeat domain"/>
    <property type="match status" value="2"/>
</dbReference>
<dbReference type="InterPro" id="IPR011990">
    <property type="entry name" value="TPR-like_helical_dom_sf"/>
</dbReference>
<dbReference type="Proteomes" id="UP000593892">
    <property type="component" value="Chromosome"/>
</dbReference>
<dbReference type="EMBL" id="CP063849">
    <property type="protein sequence ID" value="QOY89878.1"/>
    <property type="molecule type" value="Genomic_DNA"/>
</dbReference>
<accession>A0A7S7NUB5</accession>
<dbReference type="SUPFAM" id="SSF48452">
    <property type="entry name" value="TPR-like"/>
    <property type="match status" value="1"/>
</dbReference>